<protein>
    <submittedName>
        <fullName evidence="2">NnrS family protein</fullName>
    </submittedName>
</protein>
<keyword evidence="1" id="KW-0812">Transmembrane</keyword>
<feature type="transmembrane region" description="Helical" evidence="1">
    <location>
        <begin position="340"/>
        <end position="363"/>
    </location>
</feature>
<proteinExistence type="predicted"/>
<gene>
    <name evidence="2" type="ORF">QJT80_07825</name>
</gene>
<feature type="transmembrane region" description="Helical" evidence="1">
    <location>
        <begin position="305"/>
        <end position="328"/>
    </location>
</feature>
<evidence type="ECO:0000313" key="2">
    <source>
        <dbReference type="EMBL" id="WGZ89419.1"/>
    </source>
</evidence>
<feature type="transmembrane region" description="Helical" evidence="1">
    <location>
        <begin position="21"/>
        <end position="45"/>
    </location>
</feature>
<keyword evidence="1" id="KW-1133">Transmembrane helix</keyword>
<accession>A0AA95H711</accession>
<sequence length="403" mass="45203">MITIEFQRPSSHRYALTHLGFRPFFLLAGGFAVVSMVLWLALYSFAWQGLPAQYPSQTWHAHEMIFGYLLAVVAGFLLTAVKNWTGQQTLHQTPLMALAAVWLLARLLPFTGLPLIYTAAADLSFQLILSLALMQPIIHARQWQQFAIIGKLLFMLIANSLFYLGLLGIWPVGSTLGLYMAFYLFIALTLTMARRVMPFFIEKGVGVAFTARNYRWLDYTSLGLFLSFMLAELSYIASGYAPLATLVSALALLQTPLHILRLAGWYHPAIWRKPLLWVLYAAYGWLILGFALKGLSMWLALSPWLAVHAFAYGGLSLMTIGMMARVILGHTGRNVFEPPPALNPLFALIMLGAVVRVFCVALWPQAHTVWIVLAQVLWIAAFSLFLWIYAPMLIKARVDGRYG</sequence>
<dbReference type="Proteomes" id="UP001300672">
    <property type="component" value="Chromosome"/>
</dbReference>
<feature type="transmembrane region" description="Helical" evidence="1">
    <location>
        <begin position="152"/>
        <end position="170"/>
    </location>
</feature>
<feature type="transmembrane region" description="Helical" evidence="1">
    <location>
        <begin position="96"/>
        <end position="117"/>
    </location>
</feature>
<feature type="transmembrane region" description="Helical" evidence="1">
    <location>
        <begin position="369"/>
        <end position="390"/>
    </location>
</feature>
<feature type="transmembrane region" description="Helical" evidence="1">
    <location>
        <begin position="275"/>
        <end position="299"/>
    </location>
</feature>
<feature type="transmembrane region" description="Helical" evidence="1">
    <location>
        <begin position="176"/>
        <end position="196"/>
    </location>
</feature>
<feature type="transmembrane region" description="Helical" evidence="1">
    <location>
        <begin position="243"/>
        <end position="263"/>
    </location>
</feature>
<keyword evidence="1" id="KW-0472">Membrane</keyword>
<feature type="transmembrane region" description="Helical" evidence="1">
    <location>
        <begin position="216"/>
        <end position="237"/>
    </location>
</feature>
<dbReference type="KEGG" id="tdu:QJT80_07825"/>
<evidence type="ECO:0000256" key="1">
    <source>
        <dbReference type="SAM" id="Phobius"/>
    </source>
</evidence>
<dbReference type="InterPro" id="IPR010266">
    <property type="entry name" value="NnrS"/>
</dbReference>
<name>A0AA95H711_9GAMM</name>
<organism evidence="2">
    <name type="scientific">Candidatus Thiocaldithrix dubininis</name>
    <dbReference type="NCBI Taxonomy" id="3080823"/>
    <lineage>
        <taxon>Bacteria</taxon>
        <taxon>Pseudomonadati</taxon>
        <taxon>Pseudomonadota</taxon>
        <taxon>Gammaproteobacteria</taxon>
        <taxon>Thiotrichales</taxon>
        <taxon>Thiotrichaceae</taxon>
        <taxon>Candidatus Thiocaldithrix</taxon>
    </lineage>
</organism>
<feature type="transmembrane region" description="Helical" evidence="1">
    <location>
        <begin position="65"/>
        <end position="84"/>
    </location>
</feature>
<feature type="transmembrane region" description="Helical" evidence="1">
    <location>
        <begin position="123"/>
        <end position="140"/>
    </location>
</feature>
<dbReference type="Pfam" id="PF05940">
    <property type="entry name" value="NnrS"/>
    <property type="match status" value="1"/>
</dbReference>
<reference evidence="2" key="1">
    <citation type="journal article" date="2023" name="Int. J. Mol. Sci.">
        <title>Metagenomics Revealed a New Genus 'Candidatus Thiocaldithrix dubininis' gen. nov., sp. nov. and a New Species 'Candidatus Thiothrix putei' sp. nov. in the Family Thiotrichaceae, Some Members of Which Have Traits of Both Na+- and H+-Motive Energetics.</title>
        <authorList>
            <person name="Ravin N.V."/>
            <person name="Muntyan M.S."/>
            <person name="Smolyakov D.D."/>
            <person name="Rudenko T.S."/>
            <person name="Beletsky A.V."/>
            <person name="Mardanov A.V."/>
            <person name="Grabovich M.Y."/>
        </authorList>
    </citation>
    <scope>NUCLEOTIDE SEQUENCE</scope>
    <source>
        <strain evidence="2">GKL-01</strain>
    </source>
</reference>
<reference evidence="2" key="2">
    <citation type="submission" date="2023-04" db="EMBL/GenBank/DDBJ databases">
        <authorList>
            <person name="Beletskiy A.V."/>
            <person name="Mardanov A.V."/>
            <person name="Ravin N.V."/>
        </authorList>
    </citation>
    <scope>NUCLEOTIDE SEQUENCE</scope>
    <source>
        <strain evidence="2">GKL-01</strain>
    </source>
</reference>
<dbReference type="AlphaFoldDB" id="A0AA95H711"/>
<dbReference type="EMBL" id="CP124755">
    <property type="protein sequence ID" value="WGZ89419.1"/>
    <property type="molecule type" value="Genomic_DNA"/>
</dbReference>